<dbReference type="AlphaFoldDB" id="A0AAD3TFN8"/>
<keyword evidence="2" id="KW-1185">Reference proteome</keyword>
<protein>
    <submittedName>
        <fullName evidence="1">Uncharacterized protein</fullName>
    </submittedName>
</protein>
<dbReference type="Proteomes" id="UP001279734">
    <property type="component" value="Unassembled WGS sequence"/>
</dbReference>
<proteinExistence type="predicted"/>
<evidence type="ECO:0000313" key="1">
    <source>
        <dbReference type="EMBL" id="GMH28537.1"/>
    </source>
</evidence>
<accession>A0AAD3TFN8</accession>
<reference evidence="1" key="1">
    <citation type="submission" date="2023-05" db="EMBL/GenBank/DDBJ databases">
        <title>Nepenthes gracilis genome sequencing.</title>
        <authorList>
            <person name="Fukushima K."/>
        </authorList>
    </citation>
    <scope>NUCLEOTIDE SEQUENCE</scope>
    <source>
        <strain evidence="1">SING2019-196</strain>
    </source>
</reference>
<dbReference type="EMBL" id="BSYO01000034">
    <property type="protein sequence ID" value="GMH28537.1"/>
    <property type="molecule type" value="Genomic_DNA"/>
</dbReference>
<name>A0AAD3TFN8_NEPGR</name>
<comment type="caution">
    <text evidence="1">The sequence shown here is derived from an EMBL/GenBank/DDBJ whole genome shotgun (WGS) entry which is preliminary data.</text>
</comment>
<sequence>MLMDLDKRFISSLFWAPVAMVSQIIGDVTNVTRDLDITCRNEKFKMPHQTLAFPECIIKSTDMLTSPLLQSILAKPKSLEVDNVLL</sequence>
<evidence type="ECO:0000313" key="2">
    <source>
        <dbReference type="Proteomes" id="UP001279734"/>
    </source>
</evidence>
<gene>
    <name evidence="1" type="ORF">Nepgr_030380</name>
</gene>
<organism evidence="1 2">
    <name type="scientific">Nepenthes gracilis</name>
    <name type="common">Slender pitcher plant</name>
    <dbReference type="NCBI Taxonomy" id="150966"/>
    <lineage>
        <taxon>Eukaryota</taxon>
        <taxon>Viridiplantae</taxon>
        <taxon>Streptophyta</taxon>
        <taxon>Embryophyta</taxon>
        <taxon>Tracheophyta</taxon>
        <taxon>Spermatophyta</taxon>
        <taxon>Magnoliopsida</taxon>
        <taxon>eudicotyledons</taxon>
        <taxon>Gunneridae</taxon>
        <taxon>Pentapetalae</taxon>
        <taxon>Caryophyllales</taxon>
        <taxon>Nepenthaceae</taxon>
        <taxon>Nepenthes</taxon>
    </lineage>
</organism>